<keyword evidence="1" id="KW-1133">Transmembrane helix</keyword>
<evidence type="ECO:0000313" key="3">
    <source>
        <dbReference type="Proteomes" id="UP000886857"/>
    </source>
</evidence>
<gene>
    <name evidence="2" type="ORF">IAC73_05890</name>
</gene>
<dbReference type="AlphaFoldDB" id="A0A9D1NAC8"/>
<dbReference type="Proteomes" id="UP000886857">
    <property type="component" value="Unassembled WGS sequence"/>
</dbReference>
<sequence length="440" mass="47659">MLFTTKLSAEVDVGDLTDGQLGDYLDSLGATDAADEKLGRFFDALVGEMGNALLYTAIALILGFALVGVLLYKFRRDRLRDLAKIGIGTVLGVALIATALFFAAEFYEINYSGGTMSYFPAILALVLIALIGACLMGLASLFNKFLVKVAAVVTGLGMLGGFIALMVLLTKSYNEIYAADGYYSEYLEQNGLIIGVVVMLVLIIGIYALGKKRQVNDTKSVVYGAIAIAMSFALSYARLFKLPQGGSVTFASLLPLMIYCAMFGTRRGVTVCVIYGFLQALQDTWIVHPLQFLLDYPLAFGLISATGIFFERTPLKKNKIAAFVVGAIIAVLLRYACHVLSGVFAFGADAVEYGYAGKLLLYSVAYNSFTMVDLAIDLVAGIFLLLSPSFRRQMDISMQTRAVVENGEIYIDDAPETDEIEEIEEKSENAPAEDAVRDAE</sequence>
<feature type="transmembrane region" description="Helical" evidence="1">
    <location>
        <begin position="145"/>
        <end position="169"/>
    </location>
</feature>
<dbReference type="Pfam" id="PF09515">
    <property type="entry name" value="Thia_YuaJ"/>
    <property type="match status" value="1"/>
</dbReference>
<evidence type="ECO:0000313" key="2">
    <source>
        <dbReference type="EMBL" id="HIU99354.1"/>
    </source>
</evidence>
<reference evidence="2" key="2">
    <citation type="journal article" date="2021" name="PeerJ">
        <title>Extensive microbial diversity within the chicken gut microbiome revealed by metagenomics and culture.</title>
        <authorList>
            <person name="Gilroy R."/>
            <person name="Ravi A."/>
            <person name="Getino M."/>
            <person name="Pursley I."/>
            <person name="Horton D.L."/>
            <person name="Alikhan N.F."/>
            <person name="Baker D."/>
            <person name="Gharbi K."/>
            <person name="Hall N."/>
            <person name="Watson M."/>
            <person name="Adriaenssens E.M."/>
            <person name="Foster-Nyarko E."/>
            <person name="Jarju S."/>
            <person name="Secka A."/>
            <person name="Antonio M."/>
            <person name="Oren A."/>
            <person name="Chaudhuri R.R."/>
            <person name="La Ragione R."/>
            <person name="Hildebrand F."/>
            <person name="Pallen M.J."/>
        </authorList>
    </citation>
    <scope>NUCLEOTIDE SEQUENCE</scope>
    <source>
        <strain evidence="2">10406</strain>
    </source>
</reference>
<feature type="transmembrane region" description="Helical" evidence="1">
    <location>
        <begin position="221"/>
        <end position="239"/>
    </location>
</feature>
<feature type="transmembrane region" description="Helical" evidence="1">
    <location>
        <begin position="84"/>
        <end position="104"/>
    </location>
</feature>
<name>A0A9D1NAC8_9FIRM</name>
<feature type="transmembrane region" description="Helical" evidence="1">
    <location>
        <begin position="52"/>
        <end position="72"/>
    </location>
</feature>
<dbReference type="Gene3D" id="1.10.1760.20">
    <property type="match status" value="1"/>
</dbReference>
<organism evidence="2 3">
    <name type="scientific">Candidatus Limadaptatus stercoripullorum</name>
    <dbReference type="NCBI Taxonomy" id="2840846"/>
    <lineage>
        <taxon>Bacteria</taxon>
        <taxon>Bacillati</taxon>
        <taxon>Bacillota</taxon>
        <taxon>Clostridia</taxon>
        <taxon>Eubacteriales</taxon>
        <taxon>Candidatus Limadaptatus</taxon>
    </lineage>
</organism>
<feature type="transmembrane region" description="Helical" evidence="1">
    <location>
        <begin position="322"/>
        <end position="347"/>
    </location>
</feature>
<feature type="transmembrane region" description="Helical" evidence="1">
    <location>
        <begin position="359"/>
        <end position="386"/>
    </location>
</feature>
<dbReference type="InterPro" id="IPR012651">
    <property type="entry name" value="Thia_Transptr_ThiT"/>
</dbReference>
<dbReference type="GO" id="GO:0005886">
    <property type="term" value="C:plasma membrane"/>
    <property type="evidence" value="ECO:0007669"/>
    <property type="project" value="InterPro"/>
</dbReference>
<feature type="transmembrane region" description="Helical" evidence="1">
    <location>
        <begin position="189"/>
        <end position="209"/>
    </location>
</feature>
<proteinExistence type="predicted"/>
<evidence type="ECO:0000256" key="1">
    <source>
        <dbReference type="SAM" id="Phobius"/>
    </source>
</evidence>
<accession>A0A9D1NAC8</accession>
<protein>
    <submittedName>
        <fullName evidence="2">Energy-coupled thiamine transporter ThiT</fullName>
    </submittedName>
</protein>
<feature type="transmembrane region" description="Helical" evidence="1">
    <location>
        <begin position="116"/>
        <end position="138"/>
    </location>
</feature>
<reference evidence="2" key="1">
    <citation type="submission" date="2020-10" db="EMBL/GenBank/DDBJ databases">
        <authorList>
            <person name="Gilroy R."/>
        </authorList>
    </citation>
    <scope>NUCLEOTIDE SEQUENCE</scope>
    <source>
        <strain evidence="2">10406</strain>
    </source>
</reference>
<dbReference type="GO" id="GO:0015234">
    <property type="term" value="F:thiamine transmembrane transporter activity"/>
    <property type="evidence" value="ECO:0007669"/>
    <property type="project" value="InterPro"/>
</dbReference>
<dbReference type="EMBL" id="DVOE01000088">
    <property type="protein sequence ID" value="HIU99354.1"/>
    <property type="molecule type" value="Genomic_DNA"/>
</dbReference>
<keyword evidence="1" id="KW-0812">Transmembrane</keyword>
<comment type="caution">
    <text evidence="2">The sequence shown here is derived from an EMBL/GenBank/DDBJ whole genome shotgun (WGS) entry which is preliminary data.</text>
</comment>
<keyword evidence="1" id="KW-0472">Membrane</keyword>